<feature type="transmembrane region" description="Helical" evidence="2">
    <location>
        <begin position="36"/>
        <end position="60"/>
    </location>
</feature>
<keyword evidence="2" id="KW-0472">Membrane</keyword>
<protein>
    <submittedName>
        <fullName evidence="4">Class I SAM-dependent methyltransferase</fullName>
    </submittedName>
</protein>
<comment type="caution">
    <text evidence="4">The sequence shown here is derived from an EMBL/GenBank/DDBJ whole genome shotgun (WGS) entry which is preliminary data.</text>
</comment>
<proteinExistence type="predicted"/>
<dbReference type="InterPro" id="IPR029063">
    <property type="entry name" value="SAM-dependent_MTases_sf"/>
</dbReference>
<dbReference type="Pfam" id="PF08241">
    <property type="entry name" value="Methyltransf_11"/>
    <property type="match status" value="1"/>
</dbReference>
<dbReference type="PANTHER" id="PTHR45277:SF1">
    <property type="entry name" value="EXPRESSED PROTEIN"/>
    <property type="match status" value="1"/>
</dbReference>
<name>A0A969W9C2_9GAMM</name>
<evidence type="ECO:0000256" key="2">
    <source>
        <dbReference type="SAM" id="Phobius"/>
    </source>
</evidence>
<evidence type="ECO:0000256" key="1">
    <source>
        <dbReference type="SAM" id="MobiDB-lite"/>
    </source>
</evidence>
<keyword evidence="5" id="KW-1185">Reference proteome</keyword>
<dbReference type="GO" id="GO:0008757">
    <property type="term" value="F:S-adenosylmethionine-dependent methyltransferase activity"/>
    <property type="evidence" value="ECO:0007669"/>
    <property type="project" value="InterPro"/>
</dbReference>
<keyword evidence="4" id="KW-0489">Methyltransferase</keyword>
<dbReference type="AlphaFoldDB" id="A0A969W9C2"/>
<dbReference type="Proteomes" id="UP000653472">
    <property type="component" value="Unassembled WGS sequence"/>
</dbReference>
<organism evidence="4 5">
    <name type="scientific">Solimonas marina</name>
    <dbReference type="NCBI Taxonomy" id="2714601"/>
    <lineage>
        <taxon>Bacteria</taxon>
        <taxon>Pseudomonadati</taxon>
        <taxon>Pseudomonadota</taxon>
        <taxon>Gammaproteobacteria</taxon>
        <taxon>Nevskiales</taxon>
        <taxon>Nevskiaceae</taxon>
        <taxon>Solimonas</taxon>
    </lineage>
</organism>
<dbReference type="InterPro" id="IPR013216">
    <property type="entry name" value="Methyltransf_11"/>
</dbReference>
<dbReference type="GO" id="GO:0032259">
    <property type="term" value="P:methylation"/>
    <property type="evidence" value="ECO:0007669"/>
    <property type="project" value="UniProtKB-KW"/>
</dbReference>
<dbReference type="EMBL" id="JAAVXB010000003">
    <property type="protein sequence ID" value="NKF22289.1"/>
    <property type="molecule type" value="Genomic_DNA"/>
</dbReference>
<dbReference type="Gene3D" id="3.40.50.150">
    <property type="entry name" value="Vaccinia Virus protein VP39"/>
    <property type="match status" value="1"/>
</dbReference>
<gene>
    <name evidence="4" type="ORF">G7Y82_08155</name>
</gene>
<dbReference type="PANTHER" id="PTHR45277">
    <property type="entry name" value="EXPRESSED PROTEIN"/>
    <property type="match status" value="1"/>
</dbReference>
<evidence type="ECO:0000313" key="4">
    <source>
        <dbReference type="EMBL" id="NKF22289.1"/>
    </source>
</evidence>
<feature type="transmembrane region" description="Helical" evidence="2">
    <location>
        <begin position="72"/>
        <end position="90"/>
    </location>
</feature>
<keyword evidence="4" id="KW-0808">Transferase</keyword>
<accession>A0A969W9C2</accession>
<reference evidence="4" key="1">
    <citation type="submission" date="2020-03" db="EMBL/GenBank/DDBJ databases">
        <title>Solimonas marina sp. nov., isolated from deep seawater of the Pacific Ocean.</title>
        <authorList>
            <person name="Liu X."/>
            <person name="Lai Q."/>
            <person name="Sun F."/>
            <person name="Gai Y."/>
            <person name="Li G."/>
            <person name="Shao Z."/>
        </authorList>
    </citation>
    <scope>NUCLEOTIDE SEQUENCE</scope>
    <source>
        <strain evidence="4">C16B3</strain>
    </source>
</reference>
<dbReference type="CDD" id="cd02440">
    <property type="entry name" value="AdoMet_MTases"/>
    <property type="match status" value="1"/>
</dbReference>
<keyword evidence="2" id="KW-1133">Transmembrane helix</keyword>
<dbReference type="RefSeq" id="WP_168147519.1">
    <property type="nucleotide sequence ID" value="NZ_JAAVXB010000003.1"/>
</dbReference>
<evidence type="ECO:0000259" key="3">
    <source>
        <dbReference type="Pfam" id="PF08241"/>
    </source>
</evidence>
<dbReference type="SUPFAM" id="SSF53335">
    <property type="entry name" value="S-adenosyl-L-methionine-dependent methyltransferases"/>
    <property type="match status" value="1"/>
</dbReference>
<sequence length="265" mass="28919">MPTQTAARRDAMNPENETPPEKPDYGIDAPDVVRRLLMFGSAALVLQFAMPSLVGLLPLAMKLQALSLGRSLGMAGWVFVASACVLLWGSRVGKFRLRDKLLNAMPWRGDERVLDIGCGRGLMMAGVASRLTSGRVIGIDLWRKDQQSRNAPEAALRNLRLEGYAQRVEVRTADALALPFHASSFDVVVSSWTLHNLATADDRRTAIAEIARVLRPGGRVLLIDVAQVRAYADLLRAHGFEAVQIGAPNFLFILPSRSVVGRKPG</sequence>
<feature type="domain" description="Methyltransferase type 11" evidence="3">
    <location>
        <begin position="114"/>
        <end position="221"/>
    </location>
</feature>
<keyword evidence="2" id="KW-0812">Transmembrane</keyword>
<feature type="region of interest" description="Disordered" evidence="1">
    <location>
        <begin position="1"/>
        <end position="25"/>
    </location>
</feature>
<evidence type="ECO:0000313" key="5">
    <source>
        <dbReference type="Proteomes" id="UP000653472"/>
    </source>
</evidence>